<evidence type="ECO:0000256" key="3">
    <source>
        <dbReference type="ARBA" id="ARBA00022475"/>
    </source>
</evidence>
<proteinExistence type="inferred from homology"/>
<feature type="region of interest" description="Disordered" evidence="10">
    <location>
        <begin position="309"/>
        <end position="331"/>
    </location>
</feature>
<evidence type="ECO:0000256" key="2">
    <source>
        <dbReference type="ARBA" id="ARBA00022448"/>
    </source>
</evidence>
<feature type="transmembrane region" description="Helical" evidence="11">
    <location>
        <begin position="88"/>
        <end position="108"/>
    </location>
</feature>
<evidence type="ECO:0000256" key="8">
    <source>
        <dbReference type="ARBA" id="ARBA00023186"/>
    </source>
</evidence>
<keyword evidence="6 11" id="KW-1133">Transmembrane helix</keyword>
<dbReference type="AlphaFoldDB" id="A0A9D2SBI5"/>
<feature type="domain" description="Membrane insertase YidC/Oxa/ALB C-terminal" evidence="12">
    <location>
        <begin position="22"/>
        <end position="294"/>
    </location>
</feature>
<keyword evidence="4 9" id="KW-0812">Transmembrane</keyword>
<evidence type="ECO:0000313" key="14">
    <source>
        <dbReference type="Proteomes" id="UP000823921"/>
    </source>
</evidence>
<evidence type="ECO:0000256" key="10">
    <source>
        <dbReference type="SAM" id="MobiDB-lite"/>
    </source>
</evidence>
<dbReference type="PANTHER" id="PTHR12428">
    <property type="entry name" value="OXA1"/>
    <property type="match status" value="1"/>
</dbReference>
<keyword evidence="5" id="KW-0653">Protein transport</keyword>
<dbReference type="GO" id="GO:0032977">
    <property type="term" value="F:membrane insertase activity"/>
    <property type="evidence" value="ECO:0007669"/>
    <property type="project" value="InterPro"/>
</dbReference>
<evidence type="ECO:0000256" key="6">
    <source>
        <dbReference type="ARBA" id="ARBA00022989"/>
    </source>
</evidence>
<dbReference type="GO" id="GO:0051205">
    <property type="term" value="P:protein insertion into membrane"/>
    <property type="evidence" value="ECO:0007669"/>
    <property type="project" value="TreeGrafter"/>
</dbReference>
<feature type="transmembrane region" description="Helical" evidence="11">
    <location>
        <begin position="207"/>
        <end position="235"/>
    </location>
</feature>
<dbReference type="InterPro" id="IPR028055">
    <property type="entry name" value="YidC/Oxa/ALB_C"/>
</dbReference>
<dbReference type="InterPro" id="IPR001708">
    <property type="entry name" value="YidC/ALB3/OXA1/COX18"/>
</dbReference>
<keyword evidence="7 11" id="KW-0472">Membrane</keyword>
<accession>A0A9D2SBI5</accession>
<evidence type="ECO:0000256" key="5">
    <source>
        <dbReference type="ARBA" id="ARBA00022927"/>
    </source>
</evidence>
<dbReference type="GO" id="GO:0005886">
    <property type="term" value="C:plasma membrane"/>
    <property type="evidence" value="ECO:0007669"/>
    <property type="project" value="UniProtKB-SubCell"/>
</dbReference>
<keyword evidence="8" id="KW-0143">Chaperone</keyword>
<dbReference type="GO" id="GO:0015031">
    <property type="term" value="P:protein transport"/>
    <property type="evidence" value="ECO:0007669"/>
    <property type="project" value="UniProtKB-KW"/>
</dbReference>
<sequence length="442" mass="49334">MEIILTPFAWLLKAFYSFCGSYGLALVFFALVVKVVLFPLSLKGKRSMIQMNILQGQMQKLQKQYGKDRQRYNLEVQKLYQKEKINPMGGCLWSFIPLLILMILYPIIREPIHYMMGINDANSLNAIAQAVGWSTHAVDMGWIKEAADTFTNSGYNQLYLASLINADNLSAVQQAVTAAGGAGANVFSINFSLFGLVDLSQVPQLQFWTIAGGFGLFLLPVISAVSGVLFSLISMKTNAINKQSAQAANSGSAKTMLIISPLISLWIGFAMPAALCLYWVANNLLSMIQEFLCSRILKKDYEEAARKQAERERQEKEEEKEERRRKAEERARRIEEEKLNRGKKKKAEKKHEDEEKIPGIVKEYSCVGLRQYARGRAYDPYRYSEDGPTCYPGEAPIFGRKPDKSAPVEEEPAQETPALEAVPQVDASAADTPAAGDGETKE</sequence>
<evidence type="ECO:0000256" key="4">
    <source>
        <dbReference type="ARBA" id="ARBA00022692"/>
    </source>
</evidence>
<comment type="caution">
    <text evidence="13">The sequence shown here is derived from an EMBL/GenBank/DDBJ whole genome shotgun (WGS) entry which is preliminary data.</text>
</comment>
<reference evidence="13" key="1">
    <citation type="journal article" date="2021" name="PeerJ">
        <title>Extensive microbial diversity within the chicken gut microbiome revealed by metagenomics and culture.</title>
        <authorList>
            <person name="Gilroy R."/>
            <person name="Ravi A."/>
            <person name="Getino M."/>
            <person name="Pursley I."/>
            <person name="Horton D.L."/>
            <person name="Alikhan N.F."/>
            <person name="Baker D."/>
            <person name="Gharbi K."/>
            <person name="Hall N."/>
            <person name="Watson M."/>
            <person name="Adriaenssens E.M."/>
            <person name="Foster-Nyarko E."/>
            <person name="Jarju S."/>
            <person name="Secka A."/>
            <person name="Antonio M."/>
            <person name="Oren A."/>
            <person name="Chaudhuri R.R."/>
            <person name="La Ragione R."/>
            <person name="Hildebrand F."/>
            <person name="Pallen M.J."/>
        </authorList>
    </citation>
    <scope>NUCLEOTIDE SEQUENCE</scope>
    <source>
        <strain evidence="13">CHK192-8294</strain>
    </source>
</reference>
<evidence type="ECO:0000256" key="9">
    <source>
        <dbReference type="RuleBase" id="RU003945"/>
    </source>
</evidence>
<feature type="region of interest" description="Disordered" evidence="10">
    <location>
        <begin position="394"/>
        <end position="442"/>
    </location>
</feature>
<reference evidence="13" key="2">
    <citation type="submission" date="2021-04" db="EMBL/GenBank/DDBJ databases">
        <authorList>
            <person name="Gilroy R."/>
        </authorList>
    </citation>
    <scope>NUCLEOTIDE SEQUENCE</scope>
    <source>
        <strain evidence="13">CHK192-8294</strain>
    </source>
</reference>
<name>A0A9D2SBI5_9FIRM</name>
<dbReference type="CDD" id="cd20070">
    <property type="entry name" value="5TM_YidC_Alb3"/>
    <property type="match status" value="1"/>
</dbReference>
<organism evidence="13 14">
    <name type="scientific">Candidatus Flavonifractor intestinigallinarum</name>
    <dbReference type="NCBI Taxonomy" id="2838586"/>
    <lineage>
        <taxon>Bacteria</taxon>
        <taxon>Bacillati</taxon>
        <taxon>Bacillota</taxon>
        <taxon>Clostridia</taxon>
        <taxon>Eubacteriales</taxon>
        <taxon>Oscillospiraceae</taxon>
        <taxon>Flavonifractor</taxon>
    </lineage>
</organism>
<protein>
    <submittedName>
        <fullName evidence="13">YidC/Oxa1 family membrane protein insertase</fullName>
    </submittedName>
</protein>
<keyword evidence="2" id="KW-0813">Transport</keyword>
<dbReference type="EMBL" id="DWXO01000047">
    <property type="protein sequence ID" value="HJB80210.1"/>
    <property type="molecule type" value="Genomic_DNA"/>
</dbReference>
<evidence type="ECO:0000256" key="11">
    <source>
        <dbReference type="SAM" id="Phobius"/>
    </source>
</evidence>
<dbReference type="InterPro" id="IPR047196">
    <property type="entry name" value="YidC_ALB_C"/>
</dbReference>
<comment type="subcellular location">
    <subcellularLocation>
        <location evidence="1">Cell membrane</location>
        <topology evidence="1">Multi-pass membrane protein</topology>
    </subcellularLocation>
    <subcellularLocation>
        <location evidence="9">Membrane</location>
        <topology evidence="9">Multi-pass membrane protein</topology>
    </subcellularLocation>
</comment>
<dbReference type="NCBIfam" id="TIGR03592">
    <property type="entry name" value="yidC_oxa1_cterm"/>
    <property type="match status" value="1"/>
</dbReference>
<keyword evidence="3" id="KW-1003">Cell membrane</keyword>
<feature type="transmembrane region" description="Helical" evidence="11">
    <location>
        <begin position="20"/>
        <end position="42"/>
    </location>
</feature>
<evidence type="ECO:0000256" key="7">
    <source>
        <dbReference type="ARBA" id="ARBA00023136"/>
    </source>
</evidence>
<feature type="transmembrane region" description="Helical" evidence="11">
    <location>
        <begin position="256"/>
        <end position="281"/>
    </location>
</feature>
<evidence type="ECO:0000256" key="1">
    <source>
        <dbReference type="ARBA" id="ARBA00004651"/>
    </source>
</evidence>
<dbReference type="PANTHER" id="PTHR12428:SF65">
    <property type="entry name" value="CYTOCHROME C OXIDASE ASSEMBLY PROTEIN COX18, MITOCHONDRIAL"/>
    <property type="match status" value="1"/>
</dbReference>
<evidence type="ECO:0000259" key="12">
    <source>
        <dbReference type="Pfam" id="PF02096"/>
    </source>
</evidence>
<evidence type="ECO:0000313" key="13">
    <source>
        <dbReference type="EMBL" id="HJB80210.1"/>
    </source>
</evidence>
<comment type="similarity">
    <text evidence="9">Belongs to the OXA1/ALB3/YidC family.</text>
</comment>
<dbReference type="Pfam" id="PF02096">
    <property type="entry name" value="60KD_IMP"/>
    <property type="match status" value="1"/>
</dbReference>
<dbReference type="Proteomes" id="UP000823921">
    <property type="component" value="Unassembled WGS sequence"/>
</dbReference>
<gene>
    <name evidence="13" type="ORF">H9712_04445</name>
</gene>